<evidence type="ECO:0000256" key="5">
    <source>
        <dbReference type="SAM" id="MobiDB-lite"/>
    </source>
</evidence>
<feature type="compositionally biased region" description="Low complexity" evidence="5">
    <location>
        <begin position="136"/>
        <end position="150"/>
    </location>
</feature>
<feature type="region of interest" description="Disordered" evidence="5">
    <location>
        <begin position="110"/>
        <end position="227"/>
    </location>
</feature>
<feature type="region of interest" description="Disordered" evidence="5">
    <location>
        <begin position="62"/>
        <end position="94"/>
    </location>
</feature>
<dbReference type="Proteomes" id="UP000324252">
    <property type="component" value="Unassembled WGS sequence"/>
</dbReference>
<keyword evidence="4" id="KW-0472">Membrane</keyword>
<organism evidence="7 8">
    <name type="scientific">Lutimaribacter pacificus</name>
    <dbReference type="NCBI Taxonomy" id="391948"/>
    <lineage>
        <taxon>Bacteria</taxon>
        <taxon>Pseudomonadati</taxon>
        <taxon>Pseudomonadota</taxon>
        <taxon>Alphaproteobacteria</taxon>
        <taxon>Rhodobacterales</taxon>
        <taxon>Roseobacteraceae</taxon>
        <taxon>Lutimaribacter</taxon>
    </lineage>
</organism>
<evidence type="ECO:0000256" key="3">
    <source>
        <dbReference type="ARBA" id="ARBA00022989"/>
    </source>
</evidence>
<dbReference type="InterPro" id="IPR037682">
    <property type="entry name" value="TonB_C"/>
</dbReference>
<feature type="compositionally biased region" description="Low complexity" evidence="5">
    <location>
        <begin position="173"/>
        <end position="197"/>
    </location>
</feature>
<name>A0A1H0HP03_9RHOB</name>
<evidence type="ECO:0000256" key="1">
    <source>
        <dbReference type="ARBA" id="ARBA00004167"/>
    </source>
</evidence>
<comment type="subcellular location">
    <subcellularLocation>
        <location evidence="1">Membrane</location>
        <topology evidence="1">Single-pass membrane protein</topology>
    </subcellularLocation>
</comment>
<dbReference type="OrthoDB" id="7722272at2"/>
<dbReference type="Pfam" id="PF13103">
    <property type="entry name" value="TonB_2"/>
    <property type="match status" value="1"/>
</dbReference>
<feature type="domain" description="TonB C-terminal" evidence="6">
    <location>
        <begin position="221"/>
        <end position="310"/>
    </location>
</feature>
<sequence>MRASLEMIGFVGLAVAAHLAVWSPEAELGHQGAGAQGDALLSVRPSNAAVAQMVRQWETPPEIMTPDQPLAAAAPPAPDRPAAPPAPATDRPVNTAPVVALPDMARRPEAPALPSYQAPPEPEAPARETTPDDPVEQPAETEPQEAAPVASLRPTVRPERAEAATRPEPPAQPEKAQPPKKQQASQPAASTSARRAQGSGGDSARGDGQKARTATVSQSRKSSLLSQWGGQIRARIARNAPRGVGQGTAVVRISVSANGTLLAAALARSSGNPRVDQLALAAVRQAGRFPPAPRELGQSQHAFMLPIKSK</sequence>
<keyword evidence="2" id="KW-0812">Transmembrane</keyword>
<dbReference type="PROSITE" id="PS52015">
    <property type="entry name" value="TONB_CTD"/>
    <property type="match status" value="1"/>
</dbReference>
<proteinExistence type="predicted"/>
<dbReference type="EMBL" id="FQZZ01000004">
    <property type="protein sequence ID" value="SHK33265.1"/>
    <property type="molecule type" value="Genomic_DNA"/>
</dbReference>
<dbReference type="InterPro" id="IPR006260">
    <property type="entry name" value="TonB/TolA_C"/>
</dbReference>
<evidence type="ECO:0000256" key="2">
    <source>
        <dbReference type="ARBA" id="ARBA00022692"/>
    </source>
</evidence>
<keyword evidence="8" id="KW-1185">Reference proteome</keyword>
<reference evidence="7 8" key="1">
    <citation type="submission" date="2016-11" db="EMBL/GenBank/DDBJ databases">
        <authorList>
            <person name="Varghese N."/>
            <person name="Submissions S."/>
        </authorList>
    </citation>
    <scope>NUCLEOTIDE SEQUENCE [LARGE SCALE GENOMIC DNA]</scope>
    <source>
        <strain evidence="7 8">DSM 29620</strain>
    </source>
</reference>
<evidence type="ECO:0000256" key="4">
    <source>
        <dbReference type="ARBA" id="ARBA00023136"/>
    </source>
</evidence>
<dbReference type="GO" id="GO:0055085">
    <property type="term" value="P:transmembrane transport"/>
    <property type="evidence" value="ECO:0007669"/>
    <property type="project" value="InterPro"/>
</dbReference>
<dbReference type="SUPFAM" id="SSF74653">
    <property type="entry name" value="TolA/TonB C-terminal domain"/>
    <property type="match status" value="1"/>
</dbReference>
<evidence type="ECO:0000313" key="7">
    <source>
        <dbReference type="EMBL" id="SHK33265.1"/>
    </source>
</evidence>
<keyword evidence="3" id="KW-1133">Transmembrane helix</keyword>
<gene>
    <name evidence="7" type="ORF">SAMN05444142_104350</name>
</gene>
<dbReference type="RefSeq" id="WP_149788266.1">
    <property type="nucleotide sequence ID" value="NZ_FNIO01000004.1"/>
</dbReference>
<feature type="compositionally biased region" description="Pro residues" evidence="5">
    <location>
        <begin position="75"/>
        <end position="87"/>
    </location>
</feature>
<dbReference type="GO" id="GO:0016020">
    <property type="term" value="C:membrane"/>
    <property type="evidence" value="ECO:0007669"/>
    <property type="project" value="UniProtKB-SubCell"/>
</dbReference>
<dbReference type="NCBIfam" id="TIGR01352">
    <property type="entry name" value="tonB_Cterm"/>
    <property type="match status" value="1"/>
</dbReference>
<feature type="compositionally biased region" description="Basic and acidic residues" evidence="5">
    <location>
        <begin position="156"/>
        <end position="165"/>
    </location>
</feature>
<feature type="compositionally biased region" description="Polar residues" evidence="5">
    <location>
        <begin position="212"/>
        <end position="227"/>
    </location>
</feature>
<dbReference type="Gene3D" id="3.30.1150.10">
    <property type="match status" value="1"/>
</dbReference>
<evidence type="ECO:0000313" key="8">
    <source>
        <dbReference type="Proteomes" id="UP000324252"/>
    </source>
</evidence>
<accession>A0A1H0HP03</accession>
<dbReference type="AlphaFoldDB" id="A0A1H0HP03"/>
<protein>
    <submittedName>
        <fullName evidence="7">Outer membrane transport energization protein TonB</fullName>
    </submittedName>
</protein>
<evidence type="ECO:0000259" key="6">
    <source>
        <dbReference type="PROSITE" id="PS52015"/>
    </source>
</evidence>